<keyword evidence="1" id="KW-0812">Transmembrane</keyword>
<feature type="domain" description="MgtC/SapB/SrpB/YhiD N-terminal" evidence="2">
    <location>
        <begin position="7"/>
        <end position="126"/>
    </location>
</feature>
<comment type="caution">
    <text evidence="4">The sequence shown here is derived from an EMBL/GenBank/DDBJ whole genome shotgun (WGS) entry which is preliminary data.</text>
</comment>
<evidence type="ECO:0000313" key="5">
    <source>
        <dbReference type="Proteomes" id="UP000178570"/>
    </source>
</evidence>
<proteinExistence type="predicted"/>
<feature type="transmembrane region" description="Helical" evidence="1">
    <location>
        <begin position="98"/>
        <end position="125"/>
    </location>
</feature>
<dbReference type="STRING" id="1797529.A2570_02135"/>
<accession>A0A1G1XKP0</accession>
<feature type="transmembrane region" description="Helical" evidence="1">
    <location>
        <begin position="198"/>
        <end position="216"/>
    </location>
</feature>
<feature type="transmembrane region" description="Helical" evidence="1">
    <location>
        <begin position="283"/>
        <end position="307"/>
    </location>
</feature>
<dbReference type="Proteomes" id="UP000178570">
    <property type="component" value="Unassembled WGS sequence"/>
</dbReference>
<sequence length="441" mass="47948">MSLPLKLFLAVLFGAVIGLERQGSNKENPSENINGIRTFSLISLLGGLAGAFYISDSIFLLVVSTVSALILIGAYYFAGSFILKKVGLTTEISMVFTFLLGFLAVSEIFPLQLILALWVVVLLVLSMKSKTGVLALGISHNELQTFISYAVIALVILPFLPNQGFFLQDIPGTSELLKSFGNDLDFMRSIEIINPRKLWFIVALITGIDVFGYALAKLIGRGKSFSLTSFVGGFVSSTSTTQALALRSKKVGAHLVLVSAAILANVASFFQIFILVAPMNKEWLAEITPILSMIILSGLGMFLFYSLKGRKENVNVGQEQTSRGENVFSIYSALKFAFILTTIKIITKICLAVFGQSGFLASSMIASFIGIDAIIINLSEMAGSVITFKEAALAFILVNAVNLLTKFGYSFFAGDRKFSLRFLFSVLVIIVSSLIGFWLWP</sequence>
<feature type="transmembrane region" description="Helical" evidence="1">
    <location>
        <begin position="360"/>
        <end position="379"/>
    </location>
</feature>
<feature type="transmembrane region" description="Helical" evidence="1">
    <location>
        <begin position="58"/>
        <end position="78"/>
    </location>
</feature>
<dbReference type="PANTHER" id="PTHR39084">
    <property type="entry name" value="MEMBRANE PROTEIN-RELATED"/>
    <property type="match status" value="1"/>
</dbReference>
<feature type="transmembrane region" description="Helical" evidence="1">
    <location>
        <begin position="34"/>
        <end position="53"/>
    </location>
</feature>
<keyword evidence="1" id="KW-0472">Membrane</keyword>
<dbReference type="Pfam" id="PF02308">
    <property type="entry name" value="MgtC"/>
    <property type="match status" value="1"/>
</dbReference>
<dbReference type="AlphaFoldDB" id="A0A1G1XKP0"/>
<organism evidence="4 5">
    <name type="scientific">Candidatus Brennerbacteria bacterium RIFOXYD1_FULL_41_16</name>
    <dbReference type="NCBI Taxonomy" id="1797529"/>
    <lineage>
        <taxon>Bacteria</taxon>
        <taxon>Candidatus Brenneribacteriota</taxon>
    </lineage>
</organism>
<reference evidence="4 5" key="1">
    <citation type="journal article" date="2016" name="Nat. Commun.">
        <title>Thousands of microbial genomes shed light on interconnected biogeochemical processes in an aquifer system.</title>
        <authorList>
            <person name="Anantharaman K."/>
            <person name="Brown C.T."/>
            <person name="Hug L.A."/>
            <person name="Sharon I."/>
            <person name="Castelle C.J."/>
            <person name="Probst A.J."/>
            <person name="Thomas B.C."/>
            <person name="Singh A."/>
            <person name="Wilkins M.J."/>
            <person name="Karaoz U."/>
            <person name="Brodie E.L."/>
            <person name="Williams K.H."/>
            <person name="Hubbard S.S."/>
            <person name="Banfield J.F."/>
        </authorList>
    </citation>
    <scope>NUCLEOTIDE SEQUENCE [LARGE SCALE GENOMIC DNA]</scope>
</reference>
<evidence type="ECO:0000259" key="3">
    <source>
        <dbReference type="Pfam" id="PF13194"/>
    </source>
</evidence>
<evidence type="ECO:0000313" key="4">
    <source>
        <dbReference type="EMBL" id="OGY40521.1"/>
    </source>
</evidence>
<gene>
    <name evidence="4" type="ORF">A2570_02135</name>
</gene>
<feature type="transmembrane region" description="Helical" evidence="1">
    <location>
        <begin position="391"/>
        <end position="412"/>
    </location>
</feature>
<dbReference type="Pfam" id="PF13194">
    <property type="entry name" value="DUF4010"/>
    <property type="match status" value="1"/>
</dbReference>
<keyword evidence="1" id="KW-1133">Transmembrane helix</keyword>
<feature type="transmembrane region" description="Helical" evidence="1">
    <location>
        <begin position="146"/>
        <end position="167"/>
    </location>
</feature>
<feature type="transmembrane region" description="Helical" evidence="1">
    <location>
        <begin position="418"/>
        <end position="440"/>
    </location>
</feature>
<evidence type="ECO:0000256" key="1">
    <source>
        <dbReference type="SAM" id="Phobius"/>
    </source>
</evidence>
<feature type="domain" description="DUF4010" evidence="3">
    <location>
        <begin position="204"/>
        <end position="414"/>
    </location>
</feature>
<protein>
    <submittedName>
        <fullName evidence="4">Uncharacterized protein</fullName>
    </submittedName>
</protein>
<evidence type="ECO:0000259" key="2">
    <source>
        <dbReference type="Pfam" id="PF02308"/>
    </source>
</evidence>
<name>A0A1G1XKP0_9BACT</name>
<dbReference type="EMBL" id="MHHY01000007">
    <property type="protein sequence ID" value="OGY40521.1"/>
    <property type="molecule type" value="Genomic_DNA"/>
</dbReference>
<feature type="transmembrane region" description="Helical" evidence="1">
    <location>
        <begin position="255"/>
        <end position="277"/>
    </location>
</feature>
<dbReference type="PANTHER" id="PTHR39084:SF1">
    <property type="entry name" value="DUF4010 DOMAIN-CONTAINING PROTEIN"/>
    <property type="match status" value="1"/>
</dbReference>
<dbReference type="InterPro" id="IPR025105">
    <property type="entry name" value="DUF4010"/>
</dbReference>
<dbReference type="InterPro" id="IPR049177">
    <property type="entry name" value="MgtC_SapB_SrpB_YhiD_N"/>
</dbReference>